<dbReference type="GO" id="GO:0046872">
    <property type="term" value="F:metal ion binding"/>
    <property type="evidence" value="ECO:0007669"/>
    <property type="project" value="UniProtKB-KW"/>
</dbReference>
<dbReference type="InterPro" id="IPR023214">
    <property type="entry name" value="HAD_sf"/>
</dbReference>
<dbReference type="GO" id="GO:0016787">
    <property type="term" value="F:hydrolase activity"/>
    <property type="evidence" value="ECO:0007669"/>
    <property type="project" value="UniProtKB-KW"/>
</dbReference>
<comment type="caution">
    <text evidence="4">The sequence shown here is derived from an EMBL/GenBank/DDBJ whole genome shotgun (WGS) entry which is preliminary data.</text>
</comment>
<dbReference type="AlphaFoldDB" id="A0A2S7K3J2"/>
<evidence type="ECO:0000256" key="3">
    <source>
        <dbReference type="ARBA" id="ARBA00022842"/>
    </source>
</evidence>
<dbReference type="Pfam" id="PF12710">
    <property type="entry name" value="HAD"/>
    <property type="match status" value="1"/>
</dbReference>
<gene>
    <name evidence="4" type="ORF">CW354_13560</name>
</gene>
<dbReference type="EMBL" id="PJCH01000010">
    <property type="protein sequence ID" value="PQA87072.1"/>
    <property type="molecule type" value="Genomic_DNA"/>
</dbReference>
<dbReference type="PANTHER" id="PTHR43344:SF13">
    <property type="entry name" value="PHOSPHATASE RV3661-RELATED"/>
    <property type="match status" value="1"/>
</dbReference>
<dbReference type="PANTHER" id="PTHR43344">
    <property type="entry name" value="PHOSPHOSERINE PHOSPHATASE"/>
    <property type="match status" value="1"/>
</dbReference>
<dbReference type="OrthoDB" id="7739434at2"/>
<dbReference type="NCBIfam" id="TIGR01488">
    <property type="entry name" value="HAD-SF-IB"/>
    <property type="match status" value="1"/>
</dbReference>
<reference evidence="4 5" key="1">
    <citation type="submission" date="2017-12" db="EMBL/GenBank/DDBJ databases">
        <authorList>
            <person name="Hurst M.R.H."/>
        </authorList>
    </citation>
    <scope>NUCLEOTIDE SEQUENCE [LARGE SCALE GENOMIC DNA]</scope>
    <source>
        <strain evidence="4 5">SY-3-19</strain>
    </source>
</reference>
<dbReference type="RefSeq" id="WP_104830630.1">
    <property type="nucleotide sequence ID" value="NZ_PJCH01000010.1"/>
</dbReference>
<dbReference type="InterPro" id="IPR036412">
    <property type="entry name" value="HAD-like_sf"/>
</dbReference>
<organism evidence="4 5">
    <name type="scientific">Hyphococcus luteus</name>
    <dbReference type="NCBI Taxonomy" id="2058213"/>
    <lineage>
        <taxon>Bacteria</taxon>
        <taxon>Pseudomonadati</taxon>
        <taxon>Pseudomonadota</taxon>
        <taxon>Alphaproteobacteria</taxon>
        <taxon>Parvularculales</taxon>
        <taxon>Parvularculaceae</taxon>
        <taxon>Hyphococcus</taxon>
    </lineage>
</organism>
<protein>
    <submittedName>
        <fullName evidence="4">HAD-IB family hydrolase</fullName>
    </submittedName>
</protein>
<keyword evidence="1" id="KW-0479">Metal-binding</keyword>
<evidence type="ECO:0000256" key="2">
    <source>
        <dbReference type="ARBA" id="ARBA00022801"/>
    </source>
</evidence>
<sequence>MAPPPDRTGLRNAAIFDLDRTITRRGTFTPFLLSVRAQGPARFALFARFLPHMALYKTGRLSRTTLKNRMLAMALGGFEREEIAAHADRFVAQIMTDGLHADALAAIARHRAAGDMLILATASVDFYARLFAERLGFDHCIASPTDFDAARDAPPQITGENCYGLAKRAMVDAQLEALCGADRAKLNIAFYTDHISDLPLLESADAPYVVNPKPALRAHAQKADWPICSWIAQGGKA</sequence>
<name>A0A2S7K3J2_9PROT</name>
<evidence type="ECO:0000313" key="4">
    <source>
        <dbReference type="EMBL" id="PQA87072.1"/>
    </source>
</evidence>
<keyword evidence="3" id="KW-0460">Magnesium</keyword>
<evidence type="ECO:0000256" key="1">
    <source>
        <dbReference type="ARBA" id="ARBA00022723"/>
    </source>
</evidence>
<proteinExistence type="predicted"/>
<dbReference type="InterPro" id="IPR006385">
    <property type="entry name" value="HAD_hydro_SerB1"/>
</dbReference>
<dbReference type="SUPFAM" id="SSF56784">
    <property type="entry name" value="HAD-like"/>
    <property type="match status" value="1"/>
</dbReference>
<dbReference type="Proteomes" id="UP000239504">
    <property type="component" value="Unassembled WGS sequence"/>
</dbReference>
<dbReference type="Gene3D" id="3.40.50.1000">
    <property type="entry name" value="HAD superfamily/HAD-like"/>
    <property type="match status" value="1"/>
</dbReference>
<keyword evidence="5" id="KW-1185">Reference proteome</keyword>
<keyword evidence="2 4" id="KW-0378">Hydrolase</keyword>
<evidence type="ECO:0000313" key="5">
    <source>
        <dbReference type="Proteomes" id="UP000239504"/>
    </source>
</evidence>
<dbReference type="InterPro" id="IPR050582">
    <property type="entry name" value="HAD-like_SerB"/>
</dbReference>
<dbReference type="Gene3D" id="1.20.1440.100">
    <property type="entry name" value="SG protein - dephosphorylation function"/>
    <property type="match status" value="1"/>
</dbReference>
<dbReference type="NCBIfam" id="TIGR01490">
    <property type="entry name" value="HAD-SF-IB-hyp1"/>
    <property type="match status" value="1"/>
</dbReference>
<accession>A0A2S7K3J2</accession>